<dbReference type="Proteomes" id="UP000184612">
    <property type="component" value="Unassembled WGS sequence"/>
</dbReference>
<evidence type="ECO:0000256" key="2">
    <source>
        <dbReference type="ARBA" id="ARBA00022801"/>
    </source>
</evidence>
<feature type="site" description="Important for substrate specificity" evidence="3">
    <location>
        <position position="157"/>
    </location>
</feature>
<comment type="caution">
    <text evidence="3">Lacks conserved residue(s) required for the propagation of feature annotation.</text>
</comment>
<dbReference type="PANTHER" id="PTHR43213:SF5">
    <property type="entry name" value="BIFUNCTIONAL DTTP_UTP PYROPHOSPHATASE_METHYLTRANSFERASE PROTEIN-RELATED"/>
    <property type="match status" value="1"/>
</dbReference>
<dbReference type="OrthoDB" id="9807767at2"/>
<feature type="site" description="Important for substrate specificity" evidence="3">
    <location>
        <position position="70"/>
    </location>
</feature>
<dbReference type="Pfam" id="PF02545">
    <property type="entry name" value="Maf"/>
    <property type="match status" value="1"/>
</dbReference>
<keyword evidence="5" id="KW-1185">Reference proteome</keyword>
<dbReference type="GO" id="GO:0009117">
    <property type="term" value="P:nucleotide metabolic process"/>
    <property type="evidence" value="ECO:0007669"/>
    <property type="project" value="UniProtKB-KW"/>
</dbReference>
<comment type="subcellular location">
    <subcellularLocation>
        <location evidence="3">Cytoplasm</location>
    </subcellularLocation>
</comment>
<comment type="catalytic activity">
    <reaction evidence="3">
        <text>dTTP + H2O = dTMP + diphosphate + H(+)</text>
        <dbReference type="Rhea" id="RHEA:28534"/>
        <dbReference type="ChEBI" id="CHEBI:15377"/>
        <dbReference type="ChEBI" id="CHEBI:15378"/>
        <dbReference type="ChEBI" id="CHEBI:33019"/>
        <dbReference type="ChEBI" id="CHEBI:37568"/>
        <dbReference type="ChEBI" id="CHEBI:63528"/>
        <dbReference type="EC" id="3.6.1.9"/>
    </reaction>
</comment>
<gene>
    <name evidence="4" type="ORF">SAMN02745217_03112</name>
</gene>
<dbReference type="EMBL" id="FRFD01000009">
    <property type="protein sequence ID" value="SHO51287.1"/>
    <property type="molecule type" value="Genomic_DNA"/>
</dbReference>
<feature type="active site" description="Proton acceptor" evidence="3">
    <location>
        <position position="69"/>
    </location>
</feature>
<evidence type="ECO:0000313" key="4">
    <source>
        <dbReference type="EMBL" id="SHO51287.1"/>
    </source>
</evidence>
<reference evidence="4 5" key="1">
    <citation type="submission" date="2016-12" db="EMBL/GenBank/DDBJ databases">
        <authorList>
            <person name="Song W.-J."/>
            <person name="Kurnit D.M."/>
        </authorList>
    </citation>
    <scope>NUCLEOTIDE SEQUENCE [LARGE SCALE GENOMIC DNA]</scope>
    <source>
        <strain evidence="4 5">DSM 12503</strain>
    </source>
</reference>
<comment type="similarity">
    <text evidence="3">Belongs to the Maf family. YhdE subfamily.</text>
</comment>
<dbReference type="InterPro" id="IPR029001">
    <property type="entry name" value="ITPase-like_fam"/>
</dbReference>
<dbReference type="HAMAP" id="MF_00528">
    <property type="entry name" value="Maf"/>
    <property type="match status" value="1"/>
</dbReference>
<sequence length="196" mass="21972">MYKIILASGSPRRREILEQAGVKFEIKVSNAEEITDKTNPSDMVEELARLKAEAIKKEAEGDFLIISADTLVFLDGKPLGKPRNSEEAYHMLKLLSGRKHEVYTGVAIVIGEKEKTEKRLVFHQMSRVEVETLTEEQIESYIATGEPFDKAGAYAIQGRFAVHISGIEGEYNNIVGLPIAKIYHELLKEGIDILKK</sequence>
<keyword evidence="3" id="KW-0963">Cytoplasm</keyword>
<dbReference type="Gene3D" id="3.90.950.10">
    <property type="match status" value="1"/>
</dbReference>
<evidence type="ECO:0000256" key="3">
    <source>
        <dbReference type="HAMAP-Rule" id="MF_00528"/>
    </source>
</evidence>
<evidence type="ECO:0000256" key="1">
    <source>
        <dbReference type="ARBA" id="ARBA00001968"/>
    </source>
</evidence>
<comment type="cofactor">
    <cofactor evidence="1 3">
        <name>a divalent metal cation</name>
        <dbReference type="ChEBI" id="CHEBI:60240"/>
    </cofactor>
</comment>
<dbReference type="CDD" id="cd00555">
    <property type="entry name" value="Maf"/>
    <property type="match status" value="1"/>
</dbReference>
<comment type="function">
    <text evidence="3">Nucleoside triphosphate pyrophosphatase that hydrolyzes dTTP and UTP. May have a dual role in cell division arrest and in preventing the incorporation of modified nucleotides into cellular nucleic acids.</text>
</comment>
<dbReference type="InterPro" id="IPR003697">
    <property type="entry name" value="Maf-like"/>
</dbReference>
<proteinExistence type="inferred from homology"/>
<keyword evidence="3" id="KW-0546">Nucleotide metabolism</keyword>
<accession>A0A1M7YF68</accession>
<dbReference type="GO" id="GO:0036218">
    <property type="term" value="F:dTTP diphosphatase activity"/>
    <property type="evidence" value="ECO:0007669"/>
    <property type="project" value="RHEA"/>
</dbReference>
<dbReference type="GO" id="GO:0036221">
    <property type="term" value="F:UTP diphosphatase activity"/>
    <property type="evidence" value="ECO:0007669"/>
    <property type="project" value="RHEA"/>
</dbReference>
<organism evidence="4 5">
    <name type="scientific">Anaerocolumna xylanovorans DSM 12503</name>
    <dbReference type="NCBI Taxonomy" id="1121345"/>
    <lineage>
        <taxon>Bacteria</taxon>
        <taxon>Bacillati</taxon>
        <taxon>Bacillota</taxon>
        <taxon>Clostridia</taxon>
        <taxon>Lachnospirales</taxon>
        <taxon>Lachnospiraceae</taxon>
        <taxon>Anaerocolumna</taxon>
    </lineage>
</organism>
<dbReference type="GO" id="GO:0005737">
    <property type="term" value="C:cytoplasm"/>
    <property type="evidence" value="ECO:0007669"/>
    <property type="project" value="UniProtKB-SubCell"/>
</dbReference>
<dbReference type="EC" id="3.6.1.9" evidence="3"/>
<dbReference type="NCBIfam" id="TIGR00172">
    <property type="entry name" value="maf"/>
    <property type="match status" value="1"/>
</dbReference>
<evidence type="ECO:0000313" key="5">
    <source>
        <dbReference type="Proteomes" id="UP000184612"/>
    </source>
</evidence>
<comment type="catalytic activity">
    <reaction evidence="3">
        <text>UTP + H2O = UMP + diphosphate + H(+)</text>
        <dbReference type="Rhea" id="RHEA:29395"/>
        <dbReference type="ChEBI" id="CHEBI:15377"/>
        <dbReference type="ChEBI" id="CHEBI:15378"/>
        <dbReference type="ChEBI" id="CHEBI:33019"/>
        <dbReference type="ChEBI" id="CHEBI:46398"/>
        <dbReference type="ChEBI" id="CHEBI:57865"/>
        <dbReference type="EC" id="3.6.1.9"/>
    </reaction>
</comment>
<feature type="site" description="Important for substrate specificity" evidence="3">
    <location>
        <position position="12"/>
    </location>
</feature>
<dbReference type="RefSeq" id="WP_073589769.1">
    <property type="nucleotide sequence ID" value="NZ_FRFD01000009.1"/>
</dbReference>
<dbReference type="PIRSF" id="PIRSF006305">
    <property type="entry name" value="Maf"/>
    <property type="match status" value="1"/>
</dbReference>
<name>A0A1M7YF68_9FIRM</name>
<keyword evidence="2 3" id="KW-0378">Hydrolase</keyword>
<dbReference type="PANTHER" id="PTHR43213">
    <property type="entry name" value="BIFUNCTIONAL DTTP/UTP PYROPHOSPHATASE/METHYLTRANSFERASE PROTEIN-RELATED"/>
    <property type="match status" value="1"/>
</dbReference>
<dbReference type="SUPFAM" id="SSF52972">
    <property type="entry name" value="ITPase-like"/>
    <property type="match status" value="1"/>
</dbReference>
<protein>
    <recommendedName>
        <fullName evidence="3">dTTP/UTP pyrophosphatase</fullName>
        <shortName evidence="3">dTTPase/UTPase</shortName>
        <ecNumber evidence="3">3.6.1.9</ecNumber>
    </recommendedName>
    <alternativeName>
        <fullName evidence="3">Nucleoside triphosphate pyrophosphatase</fullName>
    </alternativeName>
    <alternativeName>
        <fullName evidence="3">Nucleotide pyrophosphatase</fullName>
        <shortName evidence="3">Nucleotide PPase</shortName>
    </alternativeName>
</protein>
<dbReference type="STRING" id="1121345.SAMN02745217_03112"/>
<dbReference type="AlphaFoldDB" id="A0A1M7YF68"/>